<dbReference type="Proteomes" id="UP001190700">
    <property type="component" value="Unassembled WGS sequence"/>
</dbReference>
<protein>
    <submittedName>
        <fullName evidence="2">Uncharacterized protein</fullName>
    </submittedName>
</protein>
<keyword evidence="3" id="KW-1185">Reference proteome</keyword>
<evidence type="ECO:0000256" key="1">
    <source>
        <dbReference type="SAM" id="MobiDB-lite"/>
    </source>
</evidence>
<feature type="region of interest" description="Disordered" evidence="1">
    <location>
        <begin position="1"/>
        <end position="70"/>
    </location>
</feature>
<feature type="compositionally biased region" description="Low complexity" evidence="1">
    <location>
        <begin position="21"/>
        <end position="54"/>
    </location>
</feature>
<proteinExistence type="predicted"/>
<dbReference type="AlphaFoldDB" id="A0AAE0L1I2"/>
<comment type="caution">
    <text evidence="2">The sequence shown here is derived from an EMBL/GenBank/DDBJ whole genome shotgun (WGS) entry which is preliminary data.</text>
</comment>
<gene>
    <name evidence="2" type="ORF">CYMTET_23042</name>
</gene>
<sequence>PAAHFLPSSSESEPATAAQDTRTSTLTSPTVTTAWRSPASNLSSTISTSTTSCSSPPPPSPPLPSHPPPAITLPPTAAPFLPPQEELNQLPITERTKLYPFNYVSSKSGQIIELSSGLHWELLDAKTQEYILLDPEQSKVNDVVRDEFVESKDKQWNLWEKREASKRRENERTEHLQAELNRLLGRGFAKKSSTRLRGPTE</sequence>
<feature type="non-terminal residue" evidence="2">
    <location>
        <position position="1"/>
    </location>
</feature>
<feature type="compositionally biased region" description="Pro residues" evidence="1">
    <location>
        <begin position="55"/>
        <end position="70"/>
    </location>
</feature>
<dbReference type="EMBL" id="LGRX02011819">
    <property type="protein sequence ID" value="KAK3268457.1"/>
    <property type="molecule type" value="Genomic_DNA"/>
</dbReference>
<evidence type="ECO:0000313" key="3">
    <source>
        <dbReference type="Proteomes" id="UP001190700"/>
    </source>
</evidence>
<evidence type="ECO:0000313" key="2">
    <source>
        <dbReference type="EMBL" id="KAK3268457.1"/>
    </source>
</evidence>
<accession>A0AAE0L1I2</accession>
<organism evidence="2 3">
    <name type="scientific">Cymbomonas tetramitiformis</name>
    <dbReference type="NCBI Taxonomy" id="36881"/>
    <lineage>
        <taxon>Eukaryota</taxon>
        <taxon>Viridiplantae</taxon>
        <taxon>Chlorophyta</taxon>
        <taxon>Pyramimonadophyceae</taxon>
        <taxon>Pyramimonadales</taxon>
        <taxon>Pyramimonadaceae</taxon>
        <taxon>Cymbomonas</taxon>
    </lineage>
</organism>
<reference evidence="2 3" key="1">
    <citation type="journal article" date="2015" name="Genome Biol. Evol.">
        <title>Comparative Genomics of a Bacterivorous Green Alga Reveals Evolutionary Causalities and Consequences of Phago-Mixotrophic Mode of Nutrition.</title>
        <authorList>
            <person name="Burns J.A."/>
            <person name="Paasch A."/>
            <person name="Narechania A."/>
            <person name="Kim E."/>
        </authorList>
    </citation>
    <scope>NUCLEOTIDE SEQUENCE [LARGE SCALE GENOMIC DNA]</scope>
    <source>
        <strain evidence="2 3">PLY_AMNH</strain>
    </source>
</reference>
<name>A0AAE0L1I2_9CHLO</name>